<evidence type="ECO:0000313" key="2">
    <source>
        <dbReference type="Proteomes" id="UP001362999"/>
    </source>
</evidence>
<keyword evidence="2" id="KW-1185">Reference proteome</keyword>
<dbReference type="Proteomes" id="UP001362999">
    <property type="component" value="Unassembled WGS sequence"/>
</dbReference>
<comment type="caution">
    <text evidence="1">The sequence shown here is derived from an EMBL/GenBank/DDBJ whole genome shotgun (WGS) entry which is preliminary data.</text>
</comment>
<evidence type="ECO:0000313" key="1">
    <source>
        <dbReference type="EMBL" id="KAK7028765.1"/>
    </source>
</evidence>
<dbReference type="EMBL" id="JAWWNJ010000028">
    <property type="protein sequence ID" value="KAK7028765.1"/>
    <property type="molecule type" value="Genomic_DNA"/>
</dbReference>
<name>A0AAW0BRS6_9AGAR</name>
<sequence>MGWAANGAVYEEVDGRLPYTSPTPTDLCISHVYSVSSGLIPSPILATARRVPLSVAPTPTLNQWRIDSRSSRVSRASA</sequence>
<gene>
    <name evidence="1" type="ORF">R3P38DRAFT_3267585</name>
</gene>
<proteinExistence type="predicted"/>
<protein>
    <submittedName>
        <fullName evidence="1">Uncharacterized protein</fullName>
    </submittedName>
</protein>
<accession>A0AAW0BRS6</accession>
<organism evidence="1 2">
    <name type="scientific">Favolaschia claudopus</name>
    <dbReference type="NCBI Taxonomy" id="2862362"/>
    <lineage>
        <taxon>Eukaryota</taxon>
        <taxon>Fungi</taxon>
        <taxon>Dikarya</taxon>
        <taxon>Basidiomycota</taxon>
        <taxon>Agaricomycotina</taxon>
        <taxon>Agaricomycetes</taxon>
        <taxon>Agaricomycetidae</taxon>
        <taxon>Agaricales</taxon>
        <taxon>Marasmiineae</taxon>
        <taxon>Mycenaceae</taxon>
        <taxon>Favolaschia</taxon>
    </lineage>
</organism>
<dbReference type="AlphaFoldDB" id="A0AAW0BRS6"/>
<reference evidence="1 2" key="1">
    <citation type="journal article" date="2024" name="J Genomics">
        <title>Draft genome sequencing and assembly of Favolaschia claudopus CIRM-BRFM 2984 isolated from oak limbs.</title>
        <authorList>
            <person name="Navarro D."/>
            <person name="Drula E."/>
            <person name="Chaduli D."/>
            <person name="Cazenave R."/>
            <person name="Ahrendt S."/>
            <person name="Wang J."/>
            <person name="Lipzen A."/>
            <person name="Daum C."/>
            <person name="Barry K."/>
            <person name="Grigoriev I.V."/>
            <person name="Favel A."/>
            <person name="Rosso M.N."/>
            <person name="Martin F."/>
        </authorList>
    </citation>
    <scope>NUCLEOTIDE SEQUENCE [LARGE SCALE GENOMIC DNA]</scope>
    <source>
        <strain evidence="1 2">CIRM-BRFM 2984</strain>
    </source>
</reference>